<feature type="chain" id="PRO_5021771124" evidence="1">
    <location>
        <begin position="23"/>
        <end position="272"/>
    </location>
</feature>
<accession>A0A521DKX0</accession>
<dbReference type="AlphaFoldDB" id="A0A521DKX0"/>
<name>A0A521DKX0_9SPHI</name>
<proteinExistence type="predicted"/>
<keyword evidence="3" id="KW-1185">Reference proteome</keyword>
<feature type="signal peptide" evidence="1">
    <location>
        <begin position="1"/>
        <end position="22"/>
    </location>
</feature>
<gene>
    <name evidence="2" type="ORF">SAMN06265350_107111</name>
</gene>
<organism evidence="2 3">
    <name type="scientific">Solitalea koreensis</name>
    <dbReference type="NCBI Taxonomy" id="543615"/>
    <lineage>
        <taxon>Bacteria</taxon>
        <taxon>Pseudomonadati</taxon>
        <taxon>Bacteroidota</taxon>
        <taxon>Sphingobacteriia</taxon>
        <taxon>Sphingobacteriales</taxon>
        <taxon>Sphingobacteriaceae</taxon>
        <taxon>Solitalea</taxon>
    </lineage>
</organism>
<dbReference type="EMBL" id="FXSZ01000007">
    <property type="protein sequence ID" value="SMO72374.1"/>
    <property type="molecule type" value="Genomic_DNA"/>
</dbReference>
<sequence length="272" mass="30151">MKIKIYPLLTILITLLCFSACEKDPLAETTAQRHKKTIVLMGDEAGGWGDPYDPCGQANAINTMVSNSVISDQHDQILERMAQDHANEYGVDRKLQSIGANTYVNSSVHVGSGTHYPISFTWNSTAGYTISSSHGHPDDVPPSPADATVLAAQFNNTQFQNASESEKQVYKDNASLITITATHQYVITVTDWEIIQAKRASFEQNQLYYNELYQEYASEYVLQLGGDYEQAGTYALLKMYGDCINVYASTINSTDFIPQRIYANSVLSIPCN</sequence>
<protein>
    <submittedName>
        <fullName evidence="2">Uncharacterized protein</fullName>
    </submittedName>
</protein>
<keyword evidence="1" id="KW-0732">Signal</keyword>
<dbReference type="Proteomes" id="UP000315971">
    <property type="component" value="Unassembled WGS sequence"/>
</dbReference>
<evidence type="ECO:0000313" key="3">
    <source>
        <dbReference type="Proteomes" id="UP000315971"/>
    </source>
</evidence>
<evidence type="ECO:0000256" key="1">
    <source>
        <dbReference type="SAM" id="SignalP"/>
    </source>
</evidence>
<dbReference type="OrthoDB" id="923450at2"/>
<dbReference type="RefSeq" id="WP_142604296.1">
    <property type="nucleotide sequence ID" value="NZ_FXSZ01000007.1"/>
</dbReference>
<reference evidence="2 3" key="1">
    <citation type="submission" date="2017-05" db="EMBL/GenBank/DDBJ databases">
        <authorList>
            <person name="Varghese N."/>
            <person name="Submissions S."/>
        </authorList>
    </citation>
    <scope>NUCLEOTIDE SEQUENCE [LARGE SCALE GENOMIC DNA]</scope>
    <source>
        <strain evidence="2 3">DSM 21342</strain>
    </source>
</reference>
<evidence type="ECO:0000313" key="2">
    <source>
        <dbReference type="EMBL" id="SMO72374.1"/>
    </source>
</evidence>